<feature type="modified residue" description="4-aspartylphosphate" evidence="3">
    <location>
        <position position="59"/>
    </location>
</feature>
<keyword evidence="2" id="KW-0238">DNA-binding</keyword>
<feature type="domain" description="HTH luxR-type" evidence="4">
    <location>
        <begin position="151"/>
        <end position="216"/>
    </location>
</feature>
<dbReference type="GO" id="GO:0003677">
    <property type="term" value="F:DNA binding"/>
    <property type="evidence" value="ECO:0007669"/>
    <property type="project" value="UniProtKB-KW"/>
</dbReference>
<name>A0A4P6L1A1_9BURK</name>
<evidence type="ECO:0000256" key="2">
    <source>
        <dbReference type="ARBA" id="ARBA00023125"/>
    </source>
</evidence>
<dbReference type="PROSITE" id="PS50043">
    <property type="entry name" value="HTH_LUXR_2"/>
    <property type="match status" value="1"/>
</dbReference>
<organism evidence="6 7">
    <name type="scientific">Pseudoduganella lutea</name>
    <dbReference type="NCBI Taxonomy" id="321985"/>
    <lineage>
        <taxon>Bacteria</taxon>
        <taxon>Pseudomonadati</taxon>
        <taxon>Pseudomonadota</taxon>
        <taxon>Betaproteobacteria</taxon>
        <taxon>Burkholderiales</taxon>
        <taxon>Oxalobacteraceae</taxon>
        <taxon>Telluria group</taxon>
        <taxon>Pseudoduganella</taxon>
    </lineage>
</organism>
<dbReference type="SMART" id="SM00421">
    <property type="entry name" value="HTH_LUXR"/>
    <property type="match status" value="1"/>
</dbReference>
<keyword evidence="1 3" id="KW-0597">Phosphoprotein</keyword>
<dbReference type="PANTHER" id="PTHR45566">
    <property type="entry name" value="HTH-TYPE TRANSCRIPTIONAL REGULATOR YHJB-RELATED"/>
    <property type="match status" value="1"/>
</dbReference>
<evidence type="ECO:0000313" key="6">
    <source>
        <dbReference type="EMBL" id="QBE64652.1"/>
    </source>
</evidence>
<dbReference type="PRINTS" id="PR00038">
    <property type="entry name" value="HTHLUXR"/>
</dbReference>
<dbReference type="InterPro" id="IPR000792">
    <property type="entry name" value="Tscrpt_reg_LuxR_C"/>
</dbReference>
<dbReference type="SMART" id="SM00448">
    <property type="entry name" value="REC"/>
    <property type="match status" value="1"/>
</dbReference>
<dbReference type="InterPro" id="IPR051015">
    <property type="entry name" value="EvgA-like"/>
</dbReference>
<dbReference type="AlphaFoldDB" id="A0A4P6L1A1"/>
<dbReference type="OrthoDB" id="9808843at2"/>
<proteinExistence type="predicted"/>
<accession>A0A4P6L1A1</accession>
<dbReference type="InterPro" id="IPR036388">
    <property type="entry name" value="WH-like_DNA-bd_sf"/>
</dbReference>
<dbReference type="CDD" id="cd17535">
    <property type="entry name" value="REC_NarL-like"/>
    <property type="match status" value="1"/>
</dbReference>
<dbReference type="SUPFAM" id="SSF52172">
    <property type="entry name" value="CheY-like"/>
    <property type="match status" value="1"/>
</dbReference>
<reference evidence="6 7" key="1">
    <citation type="submission" date="2019-02" db="EMBL/GenBank/DDBJ databases">
        <title>Draft Genome Sequences of Six Type Strains of the Genus Massilia.</title>
        <authorList>
            <person name="Miess H."/>
            <person name="Frediansyhah A."/>
            <person name="Gross H."/>
        </authorList>
    </citation>
    <scope>NUCLEOTIDE SEQUENCE [LARGE SCALE GENOMIC DNA]</scope>
    <source>
        <strain evidence="6 7">DSM 17473</strain>
    </source>
</reference>
<keyword evidence="7" id="KW-1185">Reference proteome</keyword>
<dbReference type="InterPro" id="IPR011006">
    <property type="entry name" value="CheY-like_superfamily"/>
</dbReference>
<dbReference type="InterPro" id="IPR058245">
    <property type="entry name" value="NreC/VraR/RcsB-like_REC"/>
</dbReference>
<dbReference type="Gene3D" id="3.40.50.2300">
    <property type="match status" value="1"/>
</dbReference>
<dbReference type="KEGG" id="plue:EWM63_18020"/>
<gene>
    <name evidence="6" type="ORF">EWM63_18020</name>
</gene>
<protein>
    <submittedName>
        <fullName evidence="6">Response regulator transcription factor</fullName>
    </submittedName>
</protein>
<sequence>MEPAFFRNALLVEDQALTRQALKTLLVQCDPLLSVDEAGDVDTCLGMLARGSYDLMFLDYQLGRGRSGMEVLRWVAEHDLPLHTIMLSGQDDRDTVMECIKAGASGFISKSSDEGNLVFRSALDTILRGQIYLPHTAMGKGGFSPAARPAASLDGLALSPRLAETLGYICQGLSNKSIARKMGLTENTVKEYSGGLLEKFGVRRRTELIVEMARRGIVIPRSG</sequence>
<evidence type="ECO:0000256" key="1">
    <source>
        <dbReference type="ARBA" id="ARBA00022553"/>
    </source>
</evidence>
<evidence type="ECO:0000256" key="3">
    <source>
        <dbReference type="PROSITE-ProRule" id="PRU00169"/>
    </source>
</evidence>
<dbReference type="SUPFAM" id="SSF46894">
    <property type="entry name" value="C-terminal effector domain of the bipartite response regulators"/>
    <property type="match status" value="1"/>
</dbReference>
<dbReference type="PROSITE" id="PS50110">
    <property type="entry name" value="RESPONSE_REGULATORY"/>
    <property type="match status" value="1"/>
</dbReference>
<dbReference type="Pfam" id="PF00072">
    <property type="entry name" value="Response_reg"/>
    <property type="match status" value="1"/>
</dbReference>
<feature type="domain" description="Response regulatory" evidence="5">
    <location>
        <begin position="8"/>
        <end position="125"/>
    </location>
</feature>
<dbReference type="EMBL" id="CP035913">
    <property type="protein sequence ID" value="QBE64652.1"/>
    <property type="molecule type" value="Genomic_DNA"/>
</dbReference>
<dbReference type="GO" id="GO:0006355">
    <property type="term" value="P:regulation of DNA-templated transcription"/>
    <property type="evidence" value="ECO:0007669"/>
    <property type="project" value="InterPro"/>
</dbReference>
<dbReference type="Pfam" id="PF00196">
    <property type="entry name" value="GerE"/>
    <property type="match status" value="1"/>
</dbReference>
<evidence type="ECO:0000313" key="7">
    <source>
        <dbReference type="Proteomes" id="UP000290637"/>
    </source>
</evidence>
<dbReference type="Proteomes" id="UP000290637">
    <property type="component" value="Chromosome"/>
</dbReference>
<dbReference type="CDD" id="cd06170">
    <property type="entry name" value="LuxR_C_like"/>
    <property type="match status" value="1"/>
</dbReference>
<evidence type="ECO:0000259" key="4">
    <source>
        <dbReference type="PROSITE" id="PS50043"/>
    </source>
</evidence>
<dbReference type="PANTHER" id="PTHR45566:SF2">
    <property type="entry name" value="NARL SUBFAMILY"/>
    <property type="match status" value="1"/>
</dbReference>
<dbReference type="InterPro" id="IPR001789">
    <property type="entry name" value="Sig_transdc_resp-reg_receiver"/>
</dbReference>
<dbReference type="InterPro" id="IPR016032">
    <property type="entry name" value="Sig_transdc_resp-reg_C-effctor"/>
</dbReference>
<dbReference type="Gene3D" id="1.10.10.10">
    <property type="entry name" value="Winged helix-like DNA-binding domain superfamily/Winged helix DNA-binding domain"/>
    <property type="match status" value="1"/>
</dbReference>
<evidence type="ECO:0000259" key="5">
    <source>
        <dbReference type="PROSITE" id="PS50110"/>
    </source>
</evidence>
<dbReference type="RefSeq" id="WP_130187769.1">
    <property type="nucleotide sequence ID" value="NZ_CP035913.1"/>
</dbReference>
<dbReference type="GO" id="GO:0000160">
    <property type="term" value="P:phosphorelay signal transduction system"/>
    <property type="evidence" value="ECO:0007669"/>
    <property type="project" value="InterPro"/>
</dbReference>